<dbReference type="Proteomes" id="UP000237640">
    <property type="component" value="Unassembled WGS sequence"/>
</dbReference>
<reference evidence="1 2" key="1">
    <citation type="submission" date="2018-03" db="EMBL/GenBank/DDBJ databases">
        <title>Genomic Encyclopedia of Archaeal and Bacterial Type Strains, Phase II (KMG-II): from individual species to whole genera.</title>
        <authorList>
            <person name="Goeker M."/>
        </authorList>
    </citation>
    <scope>NUCLEOTIDE SEQUENCE [LARGE SCALE GENOMIC DNA]</scope>
    <source>
        <strain evidence="1 2">DSM 25027</strain>
    </source>
</reference>
<evidence type="ECO:0008006" key="3">
    <source>
        <dbReference type="Google" id="ProtNLM"/>
    </source>
</evidence>
<sequence length="203" mass="21968">MNFKPFRMNTNFNLLNQKQMKNVQLLATVIFATILFASCSNDDDTPEPVNEEEPLTTLTVTLEPQGGGTTITLQTRDLDDEGPEPPVVTVSRNLTAGVTYNGTIVILNETVNPPENVTEEIEEEDVDHQFFYTVAGGLDVTTEYGNFDSNGNPLGTEFTLTAGTASSGVLTFTLRHLPIKPNTGLDDAGGNTDIAAPFNVIIE</sequence>
<dbReference type="AlphaFoldDB" id="A0A2T0MF03"/>
<protein>
    <recommendedName>
        <fullName evidence="3">Type 1 periplasmic binding fold superfamily protein</fullName>
    </recommendedName>
</protein>
<accession>A0A2T0MF03</accession>
<evidence type="ECO:0000313" key="1">
    <source>
        <dbReference type="EMBL" id="PRX56116.1"/>
    </source>
</evidence>
<evidence type="ECO:0000313" key="2">
    <source>
        <dbReference type="Proteomes" id="UP000237640"/>
    </source>
</evidence>
<proteinExistence type="predicted"/>
<name>A0A2T0MF03_9FLAO</name>
<keyword evidence="2" id="KW-1185">Reference proteome</keyword>
<dbReference type="RefSeq" id="WP_245911870.1">
    <property type="nucleotide sequence ID" value="NZ_PVYX01000001.1"/>
</dbReference>
<organism evidence="1 2">
    <name type="scientific">Flagellimonas meridianipacifica</name>
    <dbReference type="NCBI Taxonomy" id="1080225"/>
    <lineage>
        <taxon>Bacteria</taxon>
        <taxon>Pseudomonadati</taxon>
        <taxon>Bacteroidota</taxon>
        <taxon>Flavobacteriia</taxon>
        <taxon>Flavobacteriales</taxon>
        <taxon>Flavobacteriaceae</taxon>
        <taxon>Flagellimonas</taxon>
    </lineage>
</organism>
<comment type="caution">
    <text evidence="1">The sequence shown here is derived from an EMBL/GenBank/DDBJ whole genome shotgun (WGS) entry which is preliminary data.</text>
</comment>
<dbReference type="EMBL" id="PVYX01000001">
    <property type="protein sequence ID" value="PRX56116.1"/>
    <property type="molecule type" value="Genomic_DNA"/>
</dbReference>
<gene>
    <name evidence="1" type="ORF">CLV81_0108</name>
</gene>